<dbReference type="EMBL" id="LJPX01000232">
    <property type="protein sequence ID" value="KPW75771.1"/>
    <property type="molecule type" value="Genomic_DNA"/>
</dbReference>
<evidence type="ECO:0000313" key="1">
    <source>
        <dbReference type="EMBL" id="KPW75771.1"/>
    </source>
</evidence>
<feature type="non-terminal residue" evidence="1">
    <location>
        <position position="112"/>
    </location>
</feature>
<evidence type="ECO:0000313" key="2">
    <source>
        <dbReference type="Proteomes" id="UP000050564"/>
    </source>
</evidence>
<sequence>MNRQAKQQLMKRFTSGQVEICKKLLKLSRQVHKFNARVEFLVLTFKHDLVDAVVRYELWDNGFEGLGERQFDNCFEMGDSAEVIAELITTARREGFVEKIQTWCGNESFARW</sequence>
<comment type="caution">
    <text evidence="1">The sequence shown here is derived from an EMBL/GenBank/DDBJ whole genome shotgun (WGS) entry which is preliminary data.</text>
</comment>
<protein>
    <submittedName>
        <fullName evidence="1">Uncharacterized protein</fullName>
    </submittedName>
</protein>
<reference evidence="1 2" key="1">
    <citation type="submission" date="2015-09" db="EMBL/GenBank/DDBJ databases">
        <title>Genome announcement of multiple Pseudomonas syringae strains.</title>
        <authorList>
            <person name="Thakur S."/>
            <person name="Wang P.W."/>
            <person name="Gong Y."/>
            <person name="Weir B.S."/>
            <person name="Guttman D.S."/>
        </authorList>
    </citation>
    <scope>NUCLEOTIDE SEQUENCE [LARGE SCALE GENOMIC DNA]</scope>
    <source>
        <strain evidence="1 2">ICMP2823</strain>
    </source>
</reference>
<organism evidence="1 2">
    <name type="scientific">Pseudomonas cannabina</name>
    <dbReference type="NCBI Taxonomy" id="86840"/>
    <lineage>
        <taxon>Bacteria</taxon>
        <taxon>Pseudomonadati</taxon>
        <taxon>Pseudomonadota</taxon>
        <taxon>Gammaproteobacteria</taxon>
        <taxon>Pseudomonadales</taxon>
        <taxon>Pseudomonadaceae</taxon>
        <taxon>Pseudomonas</taxon>
    </lineage>
</organism>
<dbReference type="RefSeq" id="WP_054999716.1">
    <property type="nucleotide sequence ID" value="NZ_LJPX01000232.1"/>
</dbReference>
<dbReference type="AlphaFoldDB" id="A0A0P9NVQ0"/>
<proteinExistence type="predicted"/>
<name>A0A0P9NVQ0_PSECA</name>
<accession>A0A0P9NVQ0</accession>
<dbReference type="Proteomes" id="UP000050564">
    <property type="component" value="Unassembled WGS sequence"/>
</dbReference>
<gene>
    <name evidence="1" type="ORF">ALO81_05003</name>
</gene>